<gene>
    <name evidence="2" type="ORF">CPX_001584</name>
</gene>
<keyword evidence="1" id="KW-1133">Transmembrane helix</keyword>
<evidence type="ECO:0000313" key="3">
    <source>
        <dbReference type="Proteomes" id="UP000037386"/>
    </source>
</evidence>
<evidence type="ECO:0000256" key="1">
    <source>
        <dbReference type="SAM" id="Phobius"/>
    </source>
</evidence>
<name>A0A0M1N0D8_9MOLU</name>
<dbReference type="EMBL" id="LHCF01000008">
    <property type="protein sequence ID" value="KOR75414.1"/>
    <property type="molecule type" value="Genomic_DNA"/>
</dbReference>
<sequence length="143" mass="17590">MLAFLYRLEYLVLTFSENKEFAQIILKYFLLFFVFTPLLLTLIIIIFISFLYKINKIKVNSKFHSCLRILFIVSIFSGSYWMPDLLLPEENKSFWFLMFNLLESFFILILYTLIWVNYLHQLDRFIEQKIPKKYEWVLVYFFI</sequence>
<keyword evidence="1" id="KW-0812">Transmembrane</keyword>
<evidence type="ECO:0000313" key="2">
    <source>
        <dbReference type="EMBL" id="KOR75414.1"/>
    </source>
</evidence>
<dbReference type="Proteomes" id="UP000037386">
    <property type="component" value="Unassembled WGS sequence"/>
</dbReference>
<feature type="transmembrane region" description="Helical" evidence="1">
    <location>
        <begin position="94"/>
        <end position="119"/>
    </location>
</feature>
<protein>
    <submittedName>
        <fullName evidence="2">Uncharacterized protein</fullName>
    </submittedName>
</protein>
<organism evidence="2 3">
    <name type="scientific">Candidatus Phytoplasma pruni</name>
    <dbReference type="NCBI Taxonomy" id="479893"/>
    <lineage>
        <taxon>Bacteria</taxon>
        <taxon>Bacillati</taxon>
        <taxon>Mycoplasmatota</taxon>
        <taxon>Mollicutes</taxon>
        <taxon>Acholeplasmatales</taxon>
        <taxon>Acholeplasmataceae</taxon>
        <taxon>Candidatus Phytoplasma</taxon>
        <taxon>16SrIII (X-disease group)</taxon>
    </lineage>
</organism>
<reference evidence="3" key="1">
    <citation type="submission" date="2015-05" db="EMBL/GenBank/DDBJ databases">
        <title>Draft genome sequence of 'Candidatus Phytoplasma Pruni' strain CX, a plant pathogenic bacterium.</title>
        <authorList>
            <person name="Lee I.-M."/>
            <person name="Bottner-Parker K.D."/>
            <person name="Shao J."/>
            <person name="Gundersen-Rindal D.E."/>
            <person name="Zhao Y."/>
            <person name="Davis R.E."/>
        </authorList>
    </citation>
    <scope>NUCLEOTIDE SEQUENCE [LARGE SCALE GENOMIC DNA]</scope>
    <source>
        <strain evidence="3">CX</strain>
    </source>
</reference>
<accession>A0A0M1N0D8</accession>
<feature type="transmembrane region" description="Helical" evidence="1">
    <location>
        <begin position="63"/>
        <end position="82"/>
    </location>
</feature>
<dbReference type="AlphaFoldDB" id="A0A0M1N0D8"/>
<keyword evidence="1" id="KW-0472">Membrane</keyword>
<proteinExistence type="predicted"/>
<comment type="caution">
    <text evidence="2">The sequence shown here is derived from an EMBL/GenBank/DDBJ whole genome shotgun (WGS) entry which is preliminary data.</text>
</comment>
<feature type="transmembrane region" description="Helical" evidence="1">
    <location>
        <begin position="28"/>
        <end position="51"/>
    </location>
</feature>
<dbReference type="PATRIC" id="fig|479893.3.peg.379"/>